<evidence type="ECO:0000313" key="5">
    <source>
        <dbReference type="Proteomes" id="UP000228503"/>
    </source>
</evidence>
<protein>
    <recommendedName>
        <fullName evidence="3">DUF4931 domain-containing protein</fullName>
    </recommendedName>
</protein>
<sequence length="318" mass="36999">MSKYVPDISSRRWVIIADGRENRPDEINDQNDTDETCPFCEGNEQLTPREVYRVGKGVAGEPGWDVRVIPNKYPITDFHEVIIHSPKEDDLHHLAKDHIIEVFQTYRHRFNEYKNKGQVIIFCNQGEHAGTSIEHPHSQLVLLPNQINLSTLEQEPLENIVEENTFFNMYCPDFSQWPYEVWIAPKVEETFFGDITDEEIVDLVDIYVKLMSRLEELHKTKSKTGKDFSYNFYIYPKKKWYIRIIPRFVYRAGFELGTGLSVNVTDPMEAAEDLRNSEIHEAVGNIHFVEHAAEIIEEKQDEIDLLKSKLEELGEGAN</sequence>
<evidence type="ECO:0000313" key="4">
    <source>
        <dbReference type="EMBL" id="PIZ63846.1"/>
    </source>
</evidence>
<accession>A0A2M7U1A5</accession>
<dbReference type="InterPro" id="IPR046322">
    <property type="entry name" value="DUF4931"/>
</dbReference>
<dbReference type="GO" id="GO:0008270">
    <property type="term" value="F:zinc ion binding"/>
    <property type="evidence" value="ECO:0007669"/>
    <property type="project" value="InterPro"/>
</dbReference>
<dbReference type="AlphaFoldDB" id="A0A2M7U1A5"/>
<feature type="coiled-coil region" evidence="2">
    <location>
        <begin position="289"/>
        <end position="316"/>
    </location>
</feature>
<dbReference type="PANTHER" id="PTHR42763:SF2">
    <property type="entry name" value="ADP-GLUCOSE PHOSPHORYLASE"/>
    <property type="match status" value="1"/>
</dbReference>
<evidence type="ECO:0000259" key="3">
    <source>
        <dbReference type="Pfam" id="PF16285"/>
    </source>
</evidence>
<dbReference type="Gene3D" id="3.30.428.10">
    <property type="entry name" value="HIT-like"/>
    <property type="match status" value="3"/>
</dbReference>
<dbReference type="Pfam" id="PF16285">
    <property type="entry name" value="DUF4931_N"/>
    <property type="match status" value="1"/>
</dbReference>
<comment type="caution">
    <text evidence="4">The sequence shown here is derived from an EMBL/GenBank/DDBJ whole genome shotgun (WGS) entry which is preliminary data.</text>
</comment>
<evidence type="ECO:0000256" key="2">
    <source>
        <dbReference type="SAM" id="Coils"/>
    </source>
</evidence>
<proteinExistence type="predicted"/>
<evidence type="ECO:0000256" key="1">
    <source>
        <dbReference type="PIRSR" id="PIRSR000808-1"/>
    </source>
</evidence>
<dbReference type="EMBL" id="PFOB01000012">
    <property type="protein sequence ID" value="PIZ63846.1"/>
    <property type="molecule type" value="Genomic_DNA"/>
</dbReference>
<feature type="domain" description="DUF4931" evidence="3">
    <location>
        <begin position="22"/>
        <end position="143"/>
    </location>
</feature>
<dbReference type="PANTHER" id="PTHR42763">
    <property type="entry name" value="ADP-GLUCOSE PHOSPHORYLASE"/>
    <property type="match status" value="1"/>
</dbReference>
<organism evidence="4 5">
    <name type="scientific">Candidatus Roizmanbacteria bacterium CG_4_10_14_0_2_um_filter_39_13</name>
    <dbReference type="NCBI Taxonomy" id="1974825"/>
    <lineage>
        <taxon>Bacteria</taxon>
        <taxon>Candidatus Roizmaniibacteriota</taxon>
    </lineage>
</organism>
<feature type="active site" description="Tele-UMP-histidine intermediate" evidence="1">
    <location>
        <position position="137"/>
    </location>
</feature>
<dbReference type="InterPro" id="IPR036265">
    <property type="entry name" value="HIT-like_sf"/>
</dbReference>
<dbReference type="InterPro" id="IPR053177">
    <property type="entry name" value="ADP-glucose_phosphorylase"/>
</dbReference>
<dbReference type="GO" id="GO:0008108">
    <property type="term" value="F:UDP-glucose:hexose-1-phosphate uridylyltransferase activity"/>
    <property type="evidence" value="ECO:0007669"/>
    <property type="project" value="InterPro"/>
</dbReference>
<dbReference type="InterPro" id="IPR001937">
    <property type="entry name" value="GalP_UDPtransf1"/>
</dbReference>
<dbReference type="SUPFAM" id="SSF54197">
    <property type="entry name" value="HIT-like"/>
    <property type="match status" value="2"/>
</dbReference>
<reference evidence="5" key="1">
    <citation type="submission" date="2017-09" db="EMBL/GenBank/DDBJ databases">
        <title>Depth-based differentiation of microbial function through sediment-hosted aquifers and enrichment of novel symbionts in the deep terrestrial subsurface.</title>
        <authorList>
            <person name="Probst A.J."/>
            <person name="Ladd B."/>
            <person name="Jarett J.K."/>
            <person name="Geller-Mcgrath D.E."/>
            <person name="Sieber C.M.K."/>
            <person name="Emerson J.B."/>
            <person name="Anantharaman K."/>
            <person name="Thomas B.C."/>
            <person name="Malmstrom R."/>
            <person name="Stieglmeier M."/>
            <person name="Klingl A."/>
            <person name="Woyke T."/>
            <person name="Ryan C.M."/>
            <person name="Banfield J.F."/>
        </authorList>
    </citation>
    <scope>NUCLEOTIDE SEQUENCE [LARGE SCALE GENOMIC DNA]</scope>
</reference>
<keyword evidence="2" id="KW-0175">Coiled coil</keyword>
<dbReference type="Proteomes" id="UP000228503">
    <property type="component" value="Unassembled WGS sequence"/>
</dbReference>
<dbReference type="PIRSF" id="PIRSF000808">
    <property type="entry name" value="GalT"/>
    <property type="match status" value="1"/>
</dbReference>
<name>A0A2M7U1A5_9BACT</name>
<gene>
    <name evidence="4" type="ORF">COY16_00850</name>
</gene>
<dbReference type="GO" id="GO:0006012">
    <property type="term" value="P:galactose metabolic process"/>
    <property type="evidence" value="ECO:0007669"/>
    <property type="project" value="InterPro"/>
</dbReference>